<keyword evidence="2" id="KW-0378">Hydrolase</keyword>
<accession>A0A0C2YWQ8</accession>
<sequence>MLLLVALLLFLVTLEQYIFGAEITPKVPTASLVWPPELYRRLSLRNCSTPSIQHAPARYPQYTGHTVGKWKRCSADLWTTGIFPAMLYEIKIQYTATAWSRIWRARRRSSVTDWVRLGRSWSATKVALEVNSHVGHDL</sequence>
<gene>
    <name evidence="2" type="ORF">SCLCIDRAFT_1222276</name>
</gene>
<dbReference type="Gene3D" id="1.50.10.10">
    <property type="match status" value="1"/>
</dbReference>
<name>A0A0C2YWQ8_9AGAM</name>
<evidence type="ECO:0000313" key="2">
    <source>
        <dbReference type="EMBL" id="KIM54053.1"/>
    </source>
</evidence>
<dbReference type="EMBL" id="KN822163">
    <property type="protein sequence ID" value="KIM54053.1"/>
    <property type="molecule type" value="Genomic_DNA"/>
</dbReference>
<feature type="chain" id="PRO_5002159875" evidence="1">
    <location>
        <begin position="21"/>
        <end position="138"/>
    </location>
</feature>
<dbReference type="AlphaFoldDB" id="A0A0C2YWQ8"/>
<feature type="signal peptide" evidence="1">
    <location>
        <begin position="1"/>
        <end position="20"/>
    </location>
</feature>
<protein>
    <submittedName>
        <fullName evidence="2">Glycoside hydrolase family 88 protein</fullName>
    </submittedName>
</protein>
<organism evidence="2 3">
    <name type="scientific">Scleroderma citrinum Foug A</name>
    <dbReference type="NCBI Taxonomy" id="1036808"/>
    <lineage>
        <taxon>Eukaryota</taxon>
        <taxon>Fungi</taxon>
        <taxon>Dikarya</taxon>
        <taxon>Basidiomycota</taxon>
        <taxon>Agaricomycotina</taxon>
        <taxon>Agaricomycetes</taxon>
        <taxon>Agaricomycetidae</taxon>
        <taxon>Boletales</taxon>
        <taxon>Sclerodermatineae</taxon>
        <taxon>Sclerodermataceae</taxon>
        <taxon>Scleroderma</taxon>
    </lineage>
</organism>
<dbReference type="OrthoDB" id="2317065at2759"/>
<proteinExistence type="predicted"/>
<dbReference type="Proteomes" id="UP000053989">
    <property type="component" value="Unassembled WGS sequence"/>
</dbReference>
<dbReference type="GO" id="GO:0005975">
    <property type="term" value="P:carbohydrate metabolic process"/>
    <property type="evidence" value="ECO:0007669"/>
    <property type="project" value="InterPro"/>
</dbReference>
<dbReference type="InParanoid" id="A0A0C2YWQ8"/>
<dbReference type="InterPro" id="IPR012341">
    <property type="entry name" value="6hp_glycosidase-like_sf"/>
</dbReference>
<evidence type="ECO:0000256" key="1">
    <source>
        <dbReference type="SAM" id="SignalP"/>
    </source>
</evidence>
<dbReference type="GO" id="GO:0016787">
    <property type="term" value="F:hydrolase activity"/>
    <property type="evidence" value="ECO:0007669"/>
    <property type="project" value="UniProtKB-KW"/>
</dbReference>
<reference evidence="3" key="2">
    <citation type="submission" date="2015-01" db="EMBL/GenBank/DDBJ databases">
        <title>Evolutionary Origins and Diversification of the Mycorrhizal Mutualists.</title>
        <authorList>
            <consortium name="DOE Joint Genome Institute"/>
            <consortium name="Mycorrhizal Genomics Consortium"/>
            <person name="Kohler A."/>
            <person name="Kuo A."/>
            <person name="Nagy L.G."/>
            <person name="Floudas D."/>
            <person name="Copeland A."/>
            <person name="Barry K.W."/>
            <person name="Cichocki N."/>
            <person name="Veneault-Fourrey C."/>
            <person name="LaButti K."/>
            <person name="Lindquist E.A."/>
            <person name="Lipzen A."/>
            <person name="Lundell T."/>
            <person name="Morin E."/>
            <person name="Murat C."/>
            <person name="Riley R."/>
            <person name="Ohm R."/>
            <person name="Sun H."/>
            <person name="Tunlid A."/>
            <person name="Henrissat B."/>
            <person name="Grigoriev I.V."/>
            <person name="Hibbett D.S."/>
            <person name="Martin F."/>
        </authorList>
    </citation>
    <scope>NUCLEOTIDE SEQUENCE [LARGE SCALE GENOMIC DNA]</scope>
    <source>
        <strain evidence="3">Foug A</strain>
    </source>
</reference>
<reference evidence="2 3" key="1">
    <citation type="submission" date="2014-04" db="EMBL/GenBank/DDBJ databases">
        <authorList>
            <consortium name="DOE Joint Genome Institute"/>
            <person name="Kuo A."/>
            <person name="Kohler A."/>
            <person name="Nagy L.G."/>
            <person name="Floudas D."/>
            <person name="Copeland A."/>
            <person name="Barry K.W."/>
            <person name="Cichocki N."/>
            <person name="Veneault-Fourrey C."/>
            <person name="LaButti K."/>
            <person name="Lindquist E.A."/>
            <person name="Lipzen A."/>
            <person name="Lundell T."/>
            <person name="Morin E."/>
            <person name="Murat C."/>
            <person name="Sun H."/>
            <person name="Tunlid A."/>
            <person name="Henrissat B."/>
            <person name="Grigoriev I.V."/>
            <person name="Hibbett D.S."/>
            <person name="Martin F."/>
            <person name="Nordberg H.P."/>
            <person name="Cantor M.N."/>
            <person name="Hua S.X."/>
        </authorList>
    </citation>
    <scope>NUCLEOTIDE SEQUENCE [LARGE SCALE GENOMIC DNA]</scope>
    <source>
        <strain evidence="2 3">Foug A</strain>
    </source>
</reference>
<evidence type="ECO:0000313" key="3">
    <source>
        <dbReference type="Proteomes" id="UP000053989"/>
    </source>
</evidence>
<keyword evidence="1" id="KW-0732">Signal</keyword>
<dbReference type="HOGENOM" id="CLU_1856474_0_0_1"/>
<keyword evidence="3" id="KW-1185">Reference proteome</keyword>